<organism evidence="3 4">
    <name type="scientific">Novipirellula rosea</name>
    <dbReference type="NCBI Taxonomy" id="1031540"/>
    <lineage>
        <taxon>Bacteria</taxon>
        <taxon>Pseudomonadati</taxon>
        <taxon>Planctomycetota</taxon>
        <taxon>Planctomycetia</taxon>
        <taxon>Pirellulales</taxon>
        <taxon>Pirellulaceae</taxon>
        <taxon>Novipirellula</taxon>
    </lineage>
</organism>
<evidence type="ECO:0000313" key="3">
    <source>
        <dbReference type="EMBL" id="GAA4445612.1"/>
    </source>
</evidence>
<reference evidence="4" key="1">
    <citation type="journal article" date="2019" name="Int. J. Syst. Evol. Microbiol.">
        <title>The Global Catalogue of Microorganisms (GCM) 10K type strain sequencing project: providing services to taxonomists for standard genome sequencing and annotation.</title>
        <authorList>
            <consortium name="The Broad Institute Genomics Platform"/>
            <consortium name="The Broad Institute Genome Sequencing Center for Infectious Disease"/>
            <person name="Wu L."/>
            <person name="Ma J."/>
        </authorList>
    </citation>
    <scope>NUCLEOTIDE SEQUENCE [LARGE SCALE GENOMIC DNA]</scope>
    <source>
        <strain evidence="4">JCM 17759</strain>
    </source>
</reference>
<dbReference type="InterPro" id="IPR051083">
    <property type="entry name" value="GrpII_Intron_Splice-Mob/Def"/>
</dbReference>
<accession>A0ABP8M6Y3</accession>
<dbReference type="Pfam" id="PF00078">
    <property type="entry name" value="RVT_1"/>
    <property type="match status" value="1"/>
</dbReference>
<keyword evidence="4" id="KW-1185">Reference proteome</keyword>
<dbReference type="RefSeq" id="WP_345319155.1">
    <property type="nucleotide sequence ID" value="NZ_BAABGA010000008.1"/>
</dbReference>
<dbReference type="EMBL" id="BAABGA010000008">
    <property type="protein sequence ID" value="GAA4445612.1"/>
    <property type="molecule type" value="Genomic_DNA"/>
</dbReference>
<gene>
    <name evidence="3" type="ORF">GCM10023156_05410</name>
</gene>
<dbReference type="Gene3D" id="3.30.70.270">
    <property type="match status" value="1"/>
</dbReference>
<proteinExistence type="inferred from homology"/>
<dbReference type="PANTHER" id="PTHR34047:SF8">
    <property type="entry name" value="PROTEIN YKFC"/>
    <property type="match status" value="1"/>
</dbReference>
<dbReference type="Proteomes" id="UP001500840">
    <property type="component" value="Unassembled WGS sequence"/>
</dbReference>
<dbReference type="PANTHER" id="PTHR34047">
    <property type="entry name" value="NUCLEAR INTRON MATURASE 1, MITOCHONDRIAL-RELATED"/>
    <property type="match status" value="1"/>
</dbReference>
<dbReference type="PROSITE" id="PS50878">
    <property type="entry name" value="RT_POL"/>
    <property type="match status" value="1"/>
</dbReference>
<dbReference type="InterPro" id="IPR000477">
    <property type="entry name" value="RT_dom"/>
</dbReference>
<evidence type="ECO:0000259" key="2">
    <source>
        <dbReference type="PROSITE" id="PS50878"/>
    </source>
</evidence>
<protein>
    <recommendedName>
        <fullName evidence="2">Reverse transcriptase domain-containing protein</fullName>
    </recommendedName>
</protein>
<dbReference type="SUPFAM" id="SSF56672">
    <property type="entry name" value="DNA/RNA polymerases"/>
    <property type="match status" value="1"/>
</dbReference>
<comment type="caution">
    <text evidence="3">The sequence shown here is derived from an EMBL/GenBank/DDBJ whole genome shotgun (WGS) entry which is preliminary data.</text>
</comment>
<dbReference type="InterPro" id="IPR043128">
    <property type="entry name" value="Rev_trsase/Diguanyl_cyclase"/>
</dbReference>
<evidence type="ECO:0000313" key="4">
    <source>
        <dbReference type="Proteomes" id="UP001500840"/>
    </source>
</evidence>
<comment type="similarity">
    <text evidence="1">Belongs to the bacterial reverse transcriptase family.</text>
</comment>
<evidence type="ECO:0000256" key="1">
    <source>
        <dbReference type="ARBA" id="ARBA00034120"/>
    </source>
</evidence>
<feature type="domain" description="Reverse transcriptase" evidence="2">
    <location>
        <begin position="1"/>
        <end position="101"/>
    </location>
</feature>
<dbReference type="InterPro" id="IPR043502">
    <property type="entry name" value="DNA/RNA_pol_sf"/>
</dbReference>
<name>A0ABP8M6Y3_9BACT</name>
<sequence>MGVMVDAQLQPAIEGTMQGEPLSPLLANILLDDFGKELESRGLRFVRYADDILVFTKTRKAAERVFDSAGRYLTRKLKLAVNQQKSYICSSHGVEFLGFEFRGFGGSIRACYWKQWRKPKTRMLGVVGGARSNAAPIPIPL</sequence>